<dbReference type="PROSITE" id="PS51918">
    <property type="entry name" value="RADICAL_SAM"/>
    <property type="match status" value="1"/>
</dbReference>
<dbReference type="PANTHER" id="PTHR22960:SF0">
    <property type="entry name" value="MOLYBDENUM COFACTOR BIOSYNTHESIS PROTEIN 1"/>
    <property type="match status" value="1"/>
</dbReference>
<dbReference type="GO" id="GO:0061799">
    <property type="term" value="F:cyclic pyranopterin monophosphate synthase activity"/>
    <property type="evidence" value="ECO:0007669"/>
    <property type="project" value="TreeGrafter"/>
</dbReference>
<dbReference type="GO" id="GO:0061798">
    <property type="term" value="F:GTP 3',8'-cyclase activity"/>
    <property type="evidence" value="ECO:0007669"/>
    <property type="project" value="UniProtKB-UniRule"/>
</dbReference>
<keyword evidence="2 12" id="KW-0004">4Fe-4S</keyword>
<dbReference type="Proteomes" id="UP000010797">
    <property type="component" value="Chromosome"/>
</dbReference>
<dbReference type="NCBIfam" id="TIGR02666">
    <property type="entry name" value="moaA"/>
    <property type="match status" value="1"/>
</dbReference>
<dbReference type="PROSITE" id="PS01305">
    <property type="entry name" value="MOAA_NIFB_PQQE"/>
    <property type="match status" value="1"/>
</dbReference>
<dbReference type="GO" id="GO:0046872">
    <property type="term" value="F:metal ion binding"/>
    <property type="evidence" value="ECO:0007669"/>
    <property type="project" value="UniProtKB-KW"/>
</dbReference>
<keyword evidence="10 12" id="KW-0456">Lyase</keyword>
<dbReference type="AlphaFoldDB" id="L0F4D2"/>
<dbReference type="HAMAP" id="MF_01225_B">
    <property type="entry name" value="MoaA_B"/>
    <property type="match status" value="1"/>
</dbReference>
<evidence type="ECO:0000313" key="14">
    <source>
        <dbReference type="EMBL" id="AGA68699.1"/>
    </source>
</evidence>
<keyword evidence="15" id="KW-1185">Reference proteome</keyword>
<dbReference type="InterPro" id="IPR000385">
    <property type="entry name" value="MoaA_NifB_PqqE_Fe-S-bd_CS"/>
</dbReference>
<gene>
    <name evidence="12" type="primary">moaA</name>
    <name evidence="14" type="ordered locus">Desdi_1186</name>
</gene>
<keyword evidence="3 12" id="KW-0949">S-adenosyl-L-methionine</keyword>
<dbReference type="SUPFAM" id="SSF102114">
    <property type="entry name" value="Radical SAM enzymes"/>
    <property type="match status" value="1"/>
</dbReference>
<feature type="binding site" evidence="12">
    <location>
        <position position="24"/>
    </location>
    <ligand>
        <name>[4Fe-4S] cluster</name>
        <dbReference type="ChEBI" id="CHEBI:49883"/>
        <label>1</label>
        <note>4Fe-4S-S-AdoMet</note>
    </ligand>
</feature>
<evidence type="ECO:0000313" key="15">
    <source>
        <dbReference type="Proteomes" id="UP000010797"/>
    </source>
</evidence>
<dbReference type="EMBL" id="CP003344">
    <property type="protein sequence ID" value="AGA68699.1"/>
    <property type="molecule type" value="Genomic_DNA"/>
</dbReference>
<feature type="binding site" evidence="12">
    <location>
        <position position="122"/>
    </location>
    <ligand>
        <name>S-adenosyl-L-methionine</name>
        <dbReference type="ChEBI" id="CHEBI:59789"/>
    </ligand>
</feature>
<dbReference type="GO" id="GO:0051539">
    <property type="term" value="F:4 iron, 4 sulfur cluster binding"/>
    <property type="evidence" value="ECO:0007669"/>
    <property type="project" value="UniProtKB-UniRule"/>
</dbReference>
<dbReference type="GO" id="GO:0005525">
    <property type="term" value="F:GTP binding"/>
    <property type="evidence" value="ECO:0007669"/>
    <property type="project" value="UniProtKB-UniRule"/>
</dbReference>
<dbReference type="InterPro" id="IPR010505">
    <property type="entry name" value="MoaA_twitch"/>
</dbReference>
<comment type="subunit">
    <text evidence="12">Monomer and homodimer.</text>
</comment>
<dbReference type="HOGENOM" id="CLU_009273_0_1_9"/>
<evidence type="ECO:0000256" key="12">
    <source>
        <dbReference type="HAMAP-Rule" id="MF_01225"/>
    </source>
</evidence>
<dbReference type="STRING" id="871963.Desdi_1186"/>
<feature type="binding site" evidence="12">
    <location>
        <position position="17"/>
    </location>
    <ligand>
        <name>GTP</name>
        <dbReference type="ChEBI" id="CHEBI:37565"/>
    </ligand>
</feature>
<accession>L0F4D2</accession>
<feature type="binding site" evidence="12">
    <location>
        <position position="31"/>
    </location>
    <ligand>
        <name>[4Fe-4S] cluster</name>
        <dbReference type="ChEBI" id="CHEBI:49883"/>
        <label>1</label>
        <note>4Fe-4S-S-AdoMet</note>
    </ligand>
</feature>
<feature type="binding site" evidence="12">
    <location>
        <position position="193"/>
    </location>
    <ligand>
        <name>S-adenosyl-L-methionine</name>
        <dbReference type="ChEBI" id="CHEBI:59789"/>
    </ligand>
</feature>
<evidence type="ECO:0000256" key="5">
    <source>
        <dbReference type="ARBA" id="ARBA00022741"/>
    </source>
</evidence>
<feature type="binding site" evidence="12">
    <location>
        <position position="98"/>
    </location>
    <ligand>
        <name>GTP</name>
        <dbReference type="ChEBI" id="CHEBI:37565"/>
    </ligand>
</feature>
<keyword evidence="9 12" id="KW-0501">Molybdenum cofactor biosynthesis</keyword>
<dbReference type="UniPathway" id="UPA00344"/>
<feature type="binding site" evidence="12">
    <location>
        <position position="67"/>
    </location>
    <ligand>
        <name>GTP</name>
        <dbReference type="ChEBI" id="CHEBI:37565"/>
    </ligand>
</feature>
<dbReference type="InterPro" id="IPR013483">
    <property type="entry name" value="MoaA"/>
</dbReference>
<name>L0F4D2_DESDL</name>
<dbReference type="Pfam" id="PF06463">
    <property type="entry name" value="Mob_synth_C"/>
    <property type="match status" value="1"/>
</dbReference>
<dbReference type="InterPro" id="IPR058240">
    <property type="entry name" value="rSAM_sf"/>
</dbReference>
<evidence type="ECO:0000256" key="3">
    <source>
        <dbReference type="ARBA" id="ARBA00022691"/>
    </source>
</evidence>
<dbReference type="CDD" id="cd01335">
    <property type="entry name" value="Radical_SAM"/>
    <property type="match status" value="1"/>
</dbReference>
<keyword evidence="4 12" id="KW-0479">Metal-binding</keyword>
<evidence type="ECO:0000256" key="1">
    <source>
        <dbReference type="ARBA" id="ARBA00012167"/>
    </source>
</evidence>
<feature type="binding site" evidence="12">
    <location>
        <position position="28"/>
    </location>
    <ligand>
        <name>[4Fe-4S] cluster</name>
        <dbReference type="ChEBI" id="CHEBI:49883"/>
        <label>1</label>
        <note>4Fe-4S-S-AdoMet</note>
    </ligand>
</feature>
<dbReference type="GO" id="GO:0006777">
    <property type="term" value="P:Mo-molybdopterin cofactor biosynthetic process"/>
    <property type="evidence" value="ECO:0007669"/>
    <property type="project" value="UniProtKB-UniRule"/>
</dbReference>
<feature type="binding site" evidence="12">
    <location>
        <position position="159"/>
    </location>
    <ligand>
        <name>GTP</name>
        <dbReference type="ChEBI" id="CHEBI:37565"/>
    </ligand>
</feature>
<evidence type="ECO:0000256" key="10">
    <source>
        <dbReference type="ARBA" id="ARBA00023239"/>
    </source>
</evidence>
<evidence type="ECO:0000256" key="8">
    <source>
        <dbReference type="ARBA" id="ARBA00023134"/>
    </source>
</evidence>
<protein>
    <recommendedName>
        <fullName evidence="1 12">GTP 3',8-cyclase</fullName>
        <ecNumber evidence="1 12">4.1.99.22</ecNumber>
    </recommendedName>
    <alternativeName>
        <fullName evidence="12">Molybdenum cofactor biosynthesis protein A</fullName>
    </alternativeName>
</protein>
<feature type="binding site" evidence="12">
    <location>
        <position position="30"/>
    </location>
    <ligand>
        <name>S-adenosyl-L-methionine</name>
        <dbReference type="ChEBI" id="CHEBI:59789"/>
    </ligand>
</feature>
<comment type="function">
    <text evidence="12">Catalyzes the cyclization of GTP to (8S)-3',8-cyclo-7,8-dihydroguanosine 5'-triphosphate.</text>
</comment>
<keyword evidence="8 12" id="KW-0342">GTP-binding</keyword>
<evidence type="ECO:0000256" key="6">
    <source>
        <dbReference type="ARBA" id="ARBA00023004"/>
    </source>
</evidence>
<dbReference type="eggNOG" id="COG2896">
    <property type="taxonomic scope" value="Bacteria"/>
</dbReference>
<evidence type="ECO:0000256" key="4">
    <source>
        <dbReference type="ARBA" id="ARBA00022723"/>
    </source>
</evidence>
<dbReference type="SMART" id="SM00729">
    <property type="entry name" value="Elp3"/>
    <property type="match status" value="1"/>
</dbReference>
<dbReference type="SFLD" id="SFLDS00029">
    <property type="entry name" value="Radical_SAM"/>
    <property type="match status" value="1"/>
</dbReference>
<feature type="binding site" evidence="12">
    <location>
        <position position="272"/>
    </location>
    <ligand>
        <name>[4Fe-4S] cluster</name>
        <dbReference type="ChEBI" id="CHEBI:49883"/>
        <label>2</label>
        <note>4Fe-4S-substrate</note>
    </ligand>
</feature>
<reference evidence="15" key="1">
    <citation type="submission" date="2012-02" db="EMBL/GenBank/DDBJ databases">
        <title>Complete sequence of Desulfitobacterium dichloroeliminans LMG P-21439.</title>
        <authorList>
            <person name="Lucas S."/>
            <person name="Han J."/>
            <person name="Lapidus A."/>
            <person name="Cheng J.-F."/>
            <person name="Goodwin L."/>
            <person name="Pitluck S."/>
            <person name="Peters L."/>
            <person name="Ovchinnikova G."/>
            <person name="Teshima H."/>
            <person name="Detter J.C."/>
            <person name="Han C."/>
            <person name="Tapia R."/>
            <person name="Land M."/>
            <person name="Hauser L."/>
            <person name="Kyrpides N."/>
            <person name="Ivanova N."/>
            <person name="Pagani I."/>
            <person name="Kruse T."/>
            <person name="de Vos W.M."/>
            <person name="Boon N."/>
            <person name="Smidt H."/>
            <person name="Woyke T."/>
        </authorList>
    </citation>
    <scope>NUCLEOTIDE SEQUENCE [LARGE SCALE GENOMIC DNA]</scope>
    <source>
        <strain evidence="15">LMG P-21439 / DCA1</strain>
    </source>
</reference>
<dbReference type="InterPro" id="IPR040064">
    <property type="entry name" value="MoaA-like"/>
</dbReference>
<organism evidence="14 15">
    <name type="scientific">Desulfitobacterium dichloroeliminans (strain LMG P-21439 / DCA1)</name>
    <dbReference type="NCBI Taxonomy" id="871963"/>
    <lineage>
        <taxon>Bacteria</taxon>
        <taxon>Bacillati</taxon>
        <taxon>Bacillota</taxon>
        <taxon>Clostridia</taxon>
        <taxon>Eubacteriales</taxon>
        <taxon>Desulfitobacteriaceae</taxon>
        <taxon>Desulfitobacterium</taxon>
    </lineage>
</organism>
<dbReference type="InterPro" id="IPR013785">
    <property type="entry name" value="Aldolase_TIM"/>
</dbReference>
<comment type="cofactor">
    <cofactor evidence="12">
        <name>[4Fe-4S] cluster</name>
        <dbReference type="ChEBI" id="CHEBI:49883"/>
    </cofactor>
    <text evidence="12">Binds 2 [4Fe-4S] clusters. Binds 1 [4Fe-4S] cluster coordinated with 3 cysteines and an exchangeable S-adenosyl-L-methionine and 1 [4Fe-4S] cluster coordinated with 3 cysteines and the GTP-derived substrate.</text>
</comment>
<dbReference type="InterPro" id="IPR050105">
    <property type="entry name" value="MoCo_biosynth_MoaA/MoaC"/>
</dbReference>
<evidence type="ECO:0000256" key="11">
    <source>
        <dbReference type="ARBA" id="ARBA00048697"/>
    </source>
</evidence>
<feature type="binding site" evidence="12">
    <location>
        <position position="258"/>
    </location>
    <ligand>
        <name>[4Fe-4S] cluster</name>
        <dbReference type="ChEBI" id="CHEBI:49883"/>
        <label>2</label>
        <note>4Fe-4S-substrate</note>
    </ligand>
</feature>
<dbReference type="InterPro" id="IPR006638">
    <property type="entry name" value="Elp3/MiaA/NifB-like_rSAM"/>
</dbReference>
<comment type="catalytic activity">
    <reaction evidence="11 12">
        <text>GTP + AH2 + S-adenosyl-L-methionine = (8S)-3',8-cyclo-7,8-dihydroguanosine 5'-triphosphate + 5'-deoxyadenosine + L-methionine + A + H(+)</text>
        <dbReference type="Rhea" id="RHEA:49576"/>
        <dbReference type="ChEBI" id="CHEBI:13193"/>
        <dbReference type="ChEBI" id="CHEBI:15378"/>
        <dbReference type="ChEBI" id="CHEBI:17319"/>
        <dbReference type="ChEBI" id="CHEBI:17499"/>
        <dbReference type="ChEBI" id="CHEBI:37565"/>
        <dbReference type="ChEBI" id="CHEBI:57844"/>
        <dbReference type="ChEBI" id="CHEBI:59789"/>
        <dbReference type="ChEBI" id="CHEBI:131766"/>
        <dbReference type="EC" id="4.1.99.22"/>
    </reaction>
</comment>
<dbReference type="Gene3D" id="3.20.20.70">
    <property type="entry name" value="Aldolase class I"/>
    <property type="match status" value="1"/>
</dbReference>
<sequence>MGKSMQDQYQRKIEYLRISITDRCNLRCQYCMPAEGVQWIPHDSILTFEEILRVMQISTSLGFKRFRITGGEPLVRAGVLEFLQKASQIPGVEDLMITTNGLLLPEMAGDLKKAGVSRVNISLDTFHPEKFKEITRGGDVKKVIEGIHRSLEVGLHPVKLNVVVVRDLNTHELPRFMELARDYPLHVRFIELMPIGVSSDKRNEFVSIDEMKERLGLEGLKPTHDIRGGGPAEYITSDGFKGSIGFISALSKHFCNTCNRVRLTPDGKLRLCLHSAKELDFRSLLRSNKSDEEVKQALAEAIWHKPAEHHMNDEAWQGQRIMSQIGG</sequence>
<feature type="binding site" evidence="12">
    <location>
        <begin position="260"/>
        <end position="262"/>
    </location>
    <ligand>
        <name>GTP</name>
        <dbReference type="ChEBI" id="CHEBI:37565"/>
    </ligand>
</feature>
<evidence type="ECO:0000256" key="2">
    <source>
        <dbReference type="ARBA" id="ARBA00022485"/>
    </source>
</evidence>
<dbReference type="SFLD" id="SFLDG01067">
    <property type="entry name" value="SPASM/twitch_domain_containing"/>
    <property type="match status" value="1"/>
</dbReference>
<keyword evidence="7 12" id="KW-0411">Iron-sulfur</keyword>
<dbReference type="SFLD" id="SFLDG01386">
    <property type="entry name" value="main_SPASM_domain-containing"/>
    <property type="match status" value="1"/>
</dbReference>
<dbReference type="NCBIfam" id="NF001199">
    <property type="entry name" value="PRK00164.2-1"/>
    <property type="match status" value="1"/>
</dbReference>
<feature type="domain" description="Radical SAM core" evidence="13">
    <location>
        <begin position="8"/>
        <end position="231"/>
    </location>
</feature>
<evidence type="ECO:0000259" key="13">
    <source>
        <dbReference type="PROSITE" id="PS51918"/>
    </source>
</evidence>
<dbReference type="GO" id="GO:1904047">
    <property type="term" value="F:S-adenosyl-L-methionine binding"/>
    <property type="evidence" value="ECO:0007669"/>
    <property type="project" value="UniProtKB-UniRule"/>
</dbReference>
<keyword evidence="6 12" id="KW-0408">Iron</keyword>
<keyword evidence="5 12" id="KW-0547">Nucleotide-binding</keyword>
<dbReference type="InterPro" id="IPR007197">
    <property type="entry name" value="rSAM"/>
</dbReference>
<feature type="binding site" evidence="12">
    <location>
        <position position="71"/>
    </location>
    <ligand>
        <name>S-adenosyl-L-methionine</name>
        <dbReference type="ChEBI" id="CHEBI:59789"/>
    </ligand>
</feature>
<proteinExistence type="inferred from homology"/>
<feature type="binding site" evidence="12">
    <location>
        <position position="255"/>
    </location>
    <ligand>
        <name>[4Fe-4S] cluster</name>
        <dbReference type="ChEBI" id="CHEBI:49883"/>
        <label>2</label>
        <note>4Fe-4S-substrate</note>
    </ligand>
</feature>
<dbReference type="PANTHER" id="PTHR22960">
    <property type="entry name" value="MOLYBDOPTERIN COFACTOR SYNTHESIS PROTEIN A"/>
    <property type="match status" value="1"/>
</dbReference>
<comment type="similarity">
    <text evidence="12">Belongs to the radical SAM superfamily. MoaA family.</text>
</comment>
<dbReference type="KEGG" id="ddl:Desdi_1186"/>
<comment type="pathway">
    <text evidence="12">Cofactor biosynthesis; molybdopterin biosynthesis.</text>
</comment>
<dbReference type="CDD" id="cd21117">
    <property type="entry name" value="Twitch_MoaA"/>
    <property type="match status" value="1"/>
</dbReference>
<dbReference type="EC" id="4.1.99.22" evidence="1 12"/>
<evidence type="ECO:0000256" key="7">
    <source>
        <dbReference type="ARBA" id="ARBA00023014"/>
    </source>
</evidence>
<dbReference type="SFLD" id="SFLDG01383">
    <property type="entry name" value="cyclic_pyranopterin_phosphate"/>
    <property type="match status" value="1"/>
</dbReference>
<dbReference type="Pfam" id="PF04055">
    <property type="entry name" value="Radical_SAM"/>
    <property type="match status" value="1"/>
</dbReference>
<evidence type="ECO:0000256" key="9">
    <source>
        <dbReference type="ARBA" id="ARBA00023150"/>
    </source>
</evidence>